<dbReference type="OrthoDB" id="644473at2"/>
<dbReference type="EMBL" id="LVYD01000124">
    <property type="protein sequence ID" value="OQP57240.1"/>
    <property type="molecule type" value="Genomic_DNA"/>
</dbReference>
<keyword evidence="1" id="KW-1133">Transmembrane helix</keyword>
<evidence type="ECO:0000256" key="1">
    <source>
        <dbReference type="SAM" id="Phobius"/>
    </source>
</evidence>
<proteinExistence type="predicted"/>
<organism evidence="2 3">
    <name type="scientific">Niastella vici</name>
    <dbReference type="NCBI Taxonomy" id="1703345"/>
    <lineage>
        <taxon>Bacteria</taxon>
        <taxon>Pseudomonadati</taxon>
        <taxon>Bacteroidota</taxon>
        <taxon>Chitinophagia</taxon>
        <taxon>Chitinophagales</taxon>
        <taxon>Chitinophagaceae</taxon>
        <taxon>Niastella</taxon>
    </lineage>
</organism>
<dbReference type="Proteomes" id="UP000192796">
    <property type="component" value="Unassembled WGS sequence"/>
</dbReference>
<reference evidence="2 3" key="1">
    <citation type="submission" date="2016-03" db="EMBL/GenBank/DDBJ databases">
        <title>Niastella vici sp. nov., isolated from farmland soil.</title>
        <authorList>
            <person name="Chen L."/>
            <person name="Wang D."/>
            <person name="Yang S."/>
            <person name="Wang G."/>
        </authorList>
    </citation>
    <scope>NUCLEOTIDE SEQUENCE [LARGE SCALE GENOMIC DNA]</scope>
    <source>
        <strain evidence="2 3">DJ57</strain>
    </source>
</reference>
<evidence type="ECO:0000313" key="3">
    <source>
        <dbReference type="Proteomes" id="UP000192796"/>
    </source>
</evidence>
<gene>
    <name evidence="2" type="ORF">A3860_11835</name>
</gene>
<accession>A0A1V9FFY0</accession>
<keyword evidence="1" id="KW-0472">Membrane</keyword>
<sequence>MSNNEFYIGWMPKAPGGFARHTKKVIIALLILTITVGVLLAISQKKFGTGQFEFGQLTNITGVYFKEPVPAIKVMSGKDLLGRSAYITIPLIGYGKSGADGILLDLEKLQHVDLNKKEITLKGTLLYNDGKLLMQIDAADNPLVSVNKTAGENMLPLQKELGEQTIQGEIVDPKCFFGVMKPGEGKPHKDCAIRCISGGIPPVLKVTNKEGDCNYYLLVGAHGEKMNEAVKEFVATPVAVKAKVVAYDDWVILYVTDQKGISPIAGWQLVKPGSQAISCIARCIK</sequence>
<evidence type="ECO:0000313" key="2">
    <source>
        <dbReference type="EMBL" id="OQP57240.1"/>
    </source>
</evidence>
<name>A0A1V9FFY0_9BACT</name>
<keyword evidence="3" id="KW-1185">Reference proteome</keyword>
<feature type="transmembrane region" description="Helical" evidence="1">
    <location>
        <begin position="25"/>
        <end position="42"/>
    </location>
</feature>
<keyword evidence="1" id="KW-0812">Transmembrane</keyword>
<dbReference type="RefSeq" id="WP_081156206.1">
    <property type="nucleotide sequence ID" value="NZ_LVYD01000124.1"/>
</dbReference>
<comment type="caution">
    <text evidence="2">The sequence shown here is derived from an EMBL/GenBank/DDBJ whole genome shotgun (WGS) entry which is preliminary data.</text>
</comment>
<protein>
    <submittedName>
        <fullName evidence="2">Uncharacterized protein</fullName>
    </submittedName>
</protein>
<dbReference type="AlphaFoldDB" id="A0A1V9FFY0"/>
<dbReference type="STRING" id="1703345.A3860_11835"/>